<keyword evidence="1 7" id="KW-0575">Peroxidase</keyword>
<keyword evidence="8" id="KW-1185">Reference proteome</keyword>
<accession>A0A4D7JFF1</accession>
<evidence type="ECO:0000256" key="5">
    <source>
        <dbReference type="ARBA" id="ARBA00023284"/>
    </source>
</evidence>
<feature type="domain" description="Thioredoxin" evidence="6">
    <location>
        <begin position="18"/>
        <end position="170"/>
    </location>
</feature>
<protein>
    <submittedName>
        <fullName evidence="7">Thiol peroxidase</fullName>
    </submittedName>
</protein>
<evidence type="ECO:0000256" key="2">
    <source>
        <dbReference type="ARBA" id="ARBA00022862"/>
    </source>
</evidence>
<sequence length="174" mass="19221">MATTKLDGEKIQLAGKMPAVGGAAPKFTVVKKDLSEMKLADLKGEIVVLMSIPSLETGVCAKEIRTFNEKLSGLNGVKGLMVSKDLPFAMHRFCEVEDIDNIISGSDFRYDEFGRQYGVEILDGAFKGLLARAVFIVDQELQLRYLQIVDDIGNQPDYEIAMDVVKKLLDETES</sequence>
<dbReference type="KEGG" id="fpf:DCC35_06310"/>
<evidence type="ECO:0000256" key="4">
    <source>
        <dbReference type="ARBA" id="ARBA00023157"/>
    </source>
</evidence>
<name>A0A4D7JFF1_9BACT</name>
<dbReference type="Gene3D" id="3.40.30.10">
    <property type="entry name" value="Glutaredoxin"/>
    <property type="match status" value="1"/>
</dbReference>
<dbReference type="Proteomes" id="UP000298616">
    <property type="component" value="Chromosome"/>
</dbReference>
<dbReference type="InterPro" id="IPR036249">
    <property type="entry name" value="Thioredoxin-like_sf"/>
</dbReference>
<evidence type="ECO:0000256" key="1">
    <source>
        <dbReference type="ARBA" id="ARBA00022559"/>
    </source>
</evidence>
<reference evidence="7 8" key="1">
    <citation type="submission" date="2018-04" db="EMBL/GenBank/DDBJ databases">
        <title>Complete genome uncultured novel isolate.</title>
        <authorList>
            <person name="Merlino G."/>
        </authorList>
    </citation>
    <scope>NUCLEOTIDE SEQUENCE [LARGE SCALE GENOMIC DNA]</scope>
    <source>
        <strain evidence="8">R1DC9</strain>
    </source>
</reference>
<dbReference type="InterPro" id="IPR002065">
    <property type="entry name" value="TPX"/>
</dbReference>
<dbReference type="GO" id="GO:0008379">
    <property type="term" value="F:thioredoxin peroxidase activity"/>
    <property type="evidence" value="ECO:0007669"/>
    <property type="project" value="InterPro"/>
</dbReference>
<dbReference type="PANTHER" id="PTHR43110">
    <property type="entry name" value="THIOL PEROXIDASE"/>
    <property type="match status" value="1"/>
</dbReference>
<dbReference type="Pfam" id="PF08534">
    <property type="entry name" value="Redoxin"/>
    <property type="match status" value="1"/>
</dbReference>
<dbReference type="PANTHER" id="PTHR43110:SF1">
    <property type="entry name" value="THIOL PEROXIDASE"/>
    <property type="match status" value="1"/>
</dbReference>
<dbReference type="NCBIfam" id="NF001808">
    <property type="entry name" value="PRK00522.1"/>
    <property type="match status" value="1"/>
</dbReference>
<dbReference type="InterPro" id="IPR050455">
    <property type="entry name" value="Tpx_Peroxidase_subfamily"/>
</dbReference>
<gene>
    <name evidence="7" type="ORF">DCC35_06310</name>
</gene>
<evidence type="ECO:0000259" key="6">
    <source>
        <dbReference type="PROSITE" id="PS51352"/>
    </source>
</evidence>
<keyword evidence="3" id="KW-0560">Oxidoreductase</keyword>
<keyword evidence="5" id="KW-0676">Redox-active center</keyword>
<dbReference type="SUPFAM" id="SSF52833">
    <property type="entry name" value="Thioredoxin-like"/>
    <property type="match status" value="1"/>
</dbReference>
<dbReference type="PROSITE" id="PS01265">
    <property type="entry name" value="TPX"/>
    <property type="match status" value="1"/>
</dbReference>
<proteinExistence type="predicted"/>
<dbReference type="InterPro" id="IPR013740">
    <property type="entry name" value="Redoxin"/>
</dbReference>
<organism evidence="7 8">
    <name type="scientific">Mangrovivirga cuniculi</name>
    <dbReference type="NCBI Taxonomy" id="2715131"/>
    <lineage>
        <taxon>Bacteria</taxon>
        <taxon>Pseudomonadati</taxon>
        <taxon>Bacteroidota</taxon>
        <taxon>Cytophagia</taxon>
        <taxon>Cytophagales</taxon>
        <taxon>Mangrovivirgaceae</taxon>
        <taxon>Mangrovivirga</taxon>
    </lineage>
</organism>
<evidence type="ECO:0000256" key="3">
    <source>
        <dbReference type="ARBA" id="ARBA00023002"/>
    </source>
</evidence>
<dbReference type="CDD" id="cd03014">
    <property type="entry name" value="PRX_Atyp2cys"/>
    <property type="match status" value="1"/>
</dbReference>
<dbReference type="InterPro" id="IPR018219">
    <property type="entry name" value="Tpx_CS"/>
</dbReference>
<dbReference type="EMBL" id="CP028923">
    <property type="protein sequence ID" value="QCK14381.1"/>
    <property type="molecule type" value="Genomic_DNA"/>
</dbReference>
<evidence type="ECO:0000313" key="8">
    <source>
        <dbReference type="Proteomes" id="UP000298616"/>
    </source>
</evidence>
<dbReference type="PROSITE" id="PS51352">
    <property type="entry name" value="THIOREDOXIN_2"/>
    <property type="match status" value="1"/>
</dbReference>
<keyword evidence="2" id="KW-0049">Antioxidant</keyword>
<dbReference type="RefSeq" id="WP_137089970.1">
    <property type="nucleotide sequence ID" value="NZ_CP028923.1"/>
</dbReference>
<dbReference type="AlphaFoldDB" id="A0A4D7JFF1"/>
<keyword evidence="4" id="KW-1015">Disulfide bond</keyword>
<dbReference type="InterPro" id="IPR013766">
    <property type="entry name" value="Thioredoxin_domain"/>
</dbReference>
<evidence type="ECO:0000313" key="7">
    <source>
        <dbReference type="EMBL" id="QCK14381.1"/>
    </source>
</evidence>
<dbReference type="OrthoDB" id="9809746at2"/>